<dbReference type="GO" id="GO:0043770">
    <property type="term" value="F:demethylmenaquinone methyltransferase activity"/>
    <property type="evidence" value="ECO:0007669"/>
    <property type="project" value="UniProtKB-EC"/>
</dbReference>
<keyword evidence="2" id="KW-0489">Methyltransferase</keyword>
<feature type="domain" description="Methyltransferase type 11" evidence="1">
    <location>
        <begin position="93"/>
        <end position="191"/>
    </location>
</feature>
<dbReference type="Gene3D" id="3.40.50.150">
    <property type="entry name" value="Vaccinia Virus protein VP39"/>
    <property type="match status" value="1"/>
</dbReference>
<dbReference type="EC" id="2.1.1.163" evidence="2"/>
<dbReference type="InterPro" id="IPR029063">
    <property type="entry name" value="SAM-dependent_MTases_sf"/>
</dbReference>
<dbReference type="GO" id="GO:0032259">
    <property type="term" value="P:methylation"/>
    <property type="evidence" value="ECO:0007669"/>
    <property type="project" value="UniProtKB-KW"/>
</dbReference>
<evidence type="ECO:0000313" key="3">
    <source>
        <dbReference type="Proteomes" id="UP000318288"/>
    </source>
</evidence>
<dbReference type="GO" id="GO:0008757">
    <property type="term" value="F:S-adenosylmethionine-dependent methyltransferase activity"/>
    <property type="evidence" value="ECO:0007669"/>
    <property type="project" value="InterPro"/>
</dbReference>
<dbReference type="CDD" id="cd02440">
    <property type="entry name" value="AdoMet_MTases"/>
    <property type="match status" value="1"/>
</dbReference>
<organism evidence="2 3">
    <name type="scientific">Rubripirellula tenax</name>
    <dbReference type="NCBI Taxonomy" id="2528015"/>
    <lineage>
        <taxon>Bacteria</taxon>
        <taxon>Pseudomonadati</taxon>
        <taxon>Planctomycetota</taxon>
        <taxon>Planctomycetia</taxon>
        <taxon>Pirellulales</taxon>
        <taxon>Pirellulaceae</taxon>
        <taxon>Rubripirellula</taxon>
    </lineage>
</organism>
<reference evidence="2 3" key="1">
    <citation type="submission" date="2019-02" db="EMBL/GenBank/DDBJ databases">
        <title>Deep-cultivation of Planctomycetes and their phenomic and genomic characterization uncovers novel biology.</title>
        <authorList>
            <person name="Wiegand S."/>
            <person name="Jogler M."/>
            <person name="Boedeker C."/>
            <person name="Pinto D."/>
            <person name="Vollmers J."/>
            <person name="Rivas-Marin E."/>
            <person name="Kohn T."/>
            <person name="Peeters S.H."/>
            <person name="Heuer A."/>
            <person name="Rast P."/>
            <person name="Oberbeckmann S."/>
            <person name="Bunk B."/>
            <person name="Jeske O."/>
            <person name="Meyerdierks A."/>
            <person name="Storesund J.E."/>
            <person name="Kallscheuer N."/>
            <person name="Luecker S."/>
            <person name="Lage O.M."/>
            <person name="Pohl T."/>
            <person name="Merkel B.J."/>
            <person name="Hornburger P."/>
            <person name="Mueller R.-W."/>
            <person name="Bruemmer F."/>
            <person name="Labrenz M."/>
            <person name="Spormann A.M."/>
            <person name="Op Den Camp H."/>
            <person name="Overmann J."/>
            <person name="Amann R."/>
            <person name="Jetten M.S.M."/>
            <person name="Mascher T."/>
            <person name="Medema M.H."/>
            <person name="Devos D.P."/>
            <person name="Kaster A.-K."/>
            <person name="Ovreas L."/>
            <person name="Rohde M."/>
            <person name="Galperin M.Y."/>
            <person name="Jogler C."/>
        </authorList>
    </citation>
    <scope>NUCLEOTIDE SEQUENCE [LARGE SCALE GENOMIC DNA]</scope>
    <source>
        <strain evidence="2 3">Poly51</strain>
    </source>
</reference>
<dbReference type="SUPFAM" id="SSF53335">
    <property type="entry name" value="S-adenosyl-L-methionine-dependent methyltransferases"/>
    <property type="match status" value="1"/>
</dbReference>
<keyword evidence="3" id="KW-1185">Reference proteome</keyword>
<evidence type="ECO:0000313" key="2">
    <source>
        <dbReference type="EMBL" id="TWU46312.1"/>
    </source>
</evidence>
<keyword evidence="2" id="KW-0830">Ubiquinone</keyword>
<dbReference type="PANTHER" id="PTHR43861">
    <property type="entry name" value="TRANS-ACONITATE 2-METHYLTRANSFERASE-RELATED"/>
    <property type="match status" value="1"/>
</dbReference>
<dbReference type="Pfam" id="PF08241">
    <property type="entry name" value="Methyltransf_11"/>
    <property type="match status" value="1"/>
</dbReference>
<protein>
    <submittedName>
        <fullName evidence="2">Ubiquinone/menaquinone biosynthesis C-methyltransferase UbiE</fullName>
        <ecNumber evidence="2">2.1.1.163</ecNumber>
    </submittedName>
</protein>
<comment type="caution">
    <text evidence="2">The sequence shown here is derived from an EMBL/GenBank/DDBJ whole genome shotgun (WGS) entry which is preliminary data.</text>
</comment>
<evidence type="ECO:0000259" key="1">
    <source>
        <dbReference type="Pfam" id="PF08241"/>
    </source>
</evidence>
<dbReference type="AlphaFoldDB" id="A0A5C6EBF3"/>
<keyword evidence="2" id="KW-0808">Transferase</keyword>
<dbReference type="EMBL" id="SJPW01000008">
    <property type="protein sequence ID" value="TWU46312.1"/>
    <property type="molecule type" value="Genomic_DNA"/>
</dbReference>
<gene>
    <name evidence="2" type="primary">ubiE_3</name>
    <name evidence="2" type="ORF">Poly51_57080</name>
</gene>
<accession>A0A5C6EBF3</accession>
<name>A0A5C6EBF3_9BACT</name>
<sequence>MLILISLMQLVKNETMKRISFCLVLMFLATFECSAQTEPGGSLKAGINAPFLDPDLNVSEWVEKFEVESREIFSCREEIVRKMNLVTGERIADVGTGTGIFVEPFSDAVGPRGWVFALDIVTKFVERVERIAELKSLGNVTAMLSGQDDVRLPPDSIDVAFVCDVYHHFEFPVESLRSIKRALRPGGRLYVIDFERIEGVSRPWTMGHVRAGKPEFKSEIEAAGFQFVEEIAVEGFKENYFLSFVRPKS</sequence>
<dbReference type="Proteomes" id="UP000318288">
    <property type="component" value="Unassembled WGS sequence"/>
</dbReference>
<dbReference type="InterPro" id="IPR013216">
    <property type="entry name" value="Methyltransf_11"/>
</dbReference>
<proteinExistence type="predicted"/>